<dbReference type="Gene3D" id="3.40.640.10">
    <property type="entry name" value="Type I PLP-dependent aspartate aminotransferase-like (Major domain)"/>
    <property type="match status" value="1"/>
</dbReference>
<evidence type="ECO:0000256" key="1">
    <source>
        <dbReference type="SAM" id="MobiDB-lite"/>
    </source>
</evidence>
<dbReference type="InterPro" id="IPR015421">
    <property type="entry name" value="PyrdxlP-dep_Trfase_major"/>
</dbReference>
<sequence>MTVAAVGNTGDAMELFRGTAHSPSFFALNRAGVTGGGQELVDFCIPCNPYFPTPAMFAVMAVRLRDILTYYPSSAETITAELADVLGLQPQTMAMGNGSTELITWIDHLLVKESLAVPIPTFGRWTDQPMETGKRVDMFQLPEMSGFALDPNAFVNFVRSRGSRVAVICNPNNPDGGLVSRQALIGIMDALADLDLIVIDESFLEFADAEAYPSVVDEAILRPNVIVLRSLGKNFGLHGVRFGYLVANPSLAVQIRSRLPKWNLNSFAEVIVFMLKRYRQEYVESLRMISRDRQQMTTQLAGLPGMTVFPSQGNFVFVKLPAGTDGGWVRDQLLSQHGVLVRECGNKLGSSSQFMRLVVRSQPDVQRLLTGLSTVLYGTSFYAPQVGWDQQPSLPSGYAGSSGAMGALGSSTSQAQFMDYSYQQPPQLPAAPMAQEPQPMYSAAALPAPQGVSGDPYGQASFAGAGAGAAPGYVQQQPLPELSPAYVATPPAQPPLYQAPAALPQPQMVQAPQPQIPQQVPAQQFQAPPSQPAQSQAPQGQAPLMQMAPQPQSAQYQGVQAQTSQMAMVQVQGAQGQGTAAYVQTRPEETTVDQIPVYGQQDTGIPEPSPMERTQAMTYDPAELRAAAAAAPVVPLSEQEDDPTGQTPAMKRYPRPAAYLQDDSTA</sequence>
<reference evidence="3 4" key="1">
    <citation type="journal article" date="2019" name="Int. J. Syst. Evol. Microbiol.">
        <title>The Global Catalogue of Microorganisms (GCM) 10K type strain sequencing project: providing services to taxonomists for standard genome sequencing and annotation.</title>
        <authorList>
            <consortium name="The Broad Institute Genomics Platform"/>
            <consortium name="The Broad Institute Genome Sequencing Center for Infectious Disease"/>
            <person name="Wu L."/>
            <person name="Ma J."/>
        </authorList>
    </citation>
    <scope>NUCLEOTIDE SEQUENCE [LARGE SCALE GENOMIC DNA]</scope>
    <source>
        <strain evidence="3 4">JCM 11444</strain>
    </source>
</reference>
<protein>
    <recommendedName>
        <fullName evidence="2">Aminotransferase class I/classII large domain-containing protein</fullName>
    </recommendedName>
</protein>
<evidence type="ECO:0000259" key="2">
    <source>
        <dbReference type="Pfam" id="PF00155"/>
    </source>
</evidence>
<dbReference type="EMBL" id="BAAAID010000033">
    <property type="protein sequence ID" value="GAA0938101.1"/>
    <property type="molecule type" value="Genomic_DNA"/>
</dbReference>
<evidence type="ECO:0000313" key="4">
    <source>
        <dbReference type="Proteomes" id="UP001500418"/>
    </source>
</evidence>
<dbReference type="Proteomes" id="UP001500418">
    <property type="component" value="Unassembled WGS sequence"/>
</dbReference>
<feature type="region of interest" description="Disordered" evidence="1">
    <location>
        <begin position="510"/>
        <end position="553"/>
    </location>
</feature>
<dbReference type="InterPro" id="IPR004839">
    <property type="entry name" value="Aminotransferase_I/II_large"/>
</dbReference>
<name>A0ABN1Q679_9ACTN</name>
<dbReference type="Pfam" id="PF00155">
    <property type="entry name" value="Aminotran_1_2"/>
    <property type="match status" value="1"/>
</dbReference>
<accession>A0ABN1Q679</accession>
<dbReference type="InterPro" id="IPR015422">
    <property type="entry name" value="PyrdxlP-dep_Trfase_small"/>
</dbReference>
<feature type="domain" description="Aminotransferase class I/classII large" evidence="2">
    <location>
        <begin position="66"/>
        <end position="370"/>
    </location>
</feature>
<dbReference type="CDD" id="cd00609">
    <property type="entry name" value="AAT_like"/>
    <property type="match status" value="1"/>
</dbReference>
<proteinExistence type="predicted"/>
<feature type="region of interest" description="Disordered" evidence="1">
    <location>
        <begin position="628"/>
        <end position="666"/>
    </location>
</feature>
<organism evidence="3 4">
    <name type="scientific">Streptomyces rhizosphaericus</name>
    <dbReference type="NCBI Taxonomy" id="114699"/>
    <lineage>
        <taxon>Bacteria</taxon>
        <taxon>Bacillati</taxon>
        <taxon>Actinomycetota</taxon>
        <taxon>Actinomycetes</taxon>
        <taxon>Kitasatosporales</taxon>
        <taxon>Streptomycetaceae</taxon>
        <taxon>Streptomyces</taxon>
        <taxon>Streptomyces violaceusniger group</taxon>
    </lineage>
</organism>
<gene>
    <name evidence="3" type="ORF">GCM10009575_050550</name>
</gene>
<dbReference type="SUPFAM" id="SSF53383">
    <property type="entry name" value="PLP-dependent transferases"/>
    <property type="match status" value="1"/>
</dbReference>
<evidence type="ECO:0000313" key="3">
    <source>
        <dbReference type="EMBL" id="GAA0938101.1"/>
    </source>
</evidence>
<comment type="caution">
    <text evidence="3">The sequence shown here is derived from an EMBL/GenBank/DDBJ whole genome shotgun (WGS) entry which is preliminary data.</text>
</comment>
<dbReference type="Gene3D" id="3.90.1150.10">
    <property type="entry name" value="Aspartate Aminotransferase, domain 1"/>
    <property type="match status" value="1"/>
</dbReference>
<keyword evidence="4" id="KW-1185">Reference proteome</keyword>
<dbReference type="PANTHER" id="PTHR42885">
    <property type="entry name" value="HISTIDINOL-PHOSPHATE AMINOTRANSFERASE-RELATED"/>
    <property type="match status" value="1"/>
</dbReference>
<dbReference type="InterPro" id="IPR015424">
    <property type="entry name" value="PyrdxlP-dep_Trfase"/>
</dbReference>